<evidence type="ECO:0000259" key="1">
    <source>
        <dbReference type="PROSITE" id="PS50878"/>
    </source>
</evidence>
<dbReference type="Pfam" id="PF03372">
    <property type="entry name" value="Exo_endo_phos"/>
    <property type="match status" value="1"/>
</dbReference>
<dbReference type="InterPro" id="IPR000477">
    <property type="entry name" value="RT_dom"/>
</dbReference>
<organism evidence="2 3">
    <name type="scientific">Acropora cervicornis</name>
    <name type="common">Staghorn coral</name>
    <dbReference type="NCBI Taxonomy" id="6130"/>
    <lineage>
        <taxon>Eukaryota</taxon>
        <taxon>Metazoa</taxon>
        <taxon>Cnidaria</taxon>
        <taxon>Anthozoa</taxon>
        <taxon>Hexacorallia</taxon>
        <taxon>Scleractinia</taxon>
        <taxon>Astrocoeniina</taxon>
        <taxon>Acroporidae</taxon>
        <taxon>Acropora</taxon>
    </lineage>
</organism>
<dbReference type="CDD" id="cd01650">
    <property type="entry name" value="RT_nLTR_like"/>
    <property type="match status" value="1"/>
</dbReference>
<dbReference type="Pfam" id="PF00078">
    <property type="entry name" value="RVT_1"/>
    <property type="match status" value="1"/>
</dbReference>
<dbReference type="PANTHER" id="PTHR33395:SF22">
    <property type="entry name" value="REVERSE TRANSCRIPTASE DOMAIN-CONTAINING PROTEIN"/>
    <property type="match status" value="1"/>
</dbReference>
<reference evidence="2" key="2">
    <citation type="journal article" date="2023" name="Science">
        <title>Genomic signatures of disease resistance in endangered staghorn corals.</title>
        <authorList>
            <person name="Vollmer S.V."/>
            <person name="Selwyn J.D."/>
            <person name="Despard B.A."/>
            <person name="Roesel C.L."/>
        </authorList>
    </citation>
    <scope>NUCLEOTIDE SEQUENCE</scope>
    <source>
        <strain evidence="2">K2</strain>
    </source>
</reference>
<dbReference type="EMBL" id="JARQWQ010000011">
    <property type="protein sequence ID" value="KAK2568905.1"/>
    <property type="molecule type" value="Genomic_DNA"/>
</dbReference>
<evidence type="ECO:0000313" key="2">
    <source>
        <dbReference type="EMBL" id="KAK2568905.1"/>
    </source>
</evidence>
<dbReference type="InterPro" id="IPR005135">
    <property type="entry name" value="Endo/exonuclease/phosphatase"/>
</dbReference>
<dbReference type="Proteomes" id="UP001249851">
    <property type="component" value="Unassembled WGS sequence"/>
</dbReference>
<proteinExistence type="predicted"/>
<dbReference type="PANTHER" id="PTHR33395">
    <property type="entry name" value="TRANSCRIPTASE, PUTATIVE-RELATED-RELATED"/>
    <property type="match status" value="1"/>
</dbReference>
<dbReference type="SUPFAM" id="SSF56219">
    <property type="entry name" value="DNase I-like"/>
    <property type="match status" value="1"/>
</dbReference>
<dbReference type="Gene3D" id="3.60.10.10">
    <property type="entry name" value="Endonuclease/exonuclease/phosphatase"/>
    <property type="match status" value="1"/>
</dbReference>
<accession>A0AAD9QWX8</accession>
<name>A0AAD9QWX8_ACRCE</name>
<reference evidence="2" key="1">
    <citation type="journal article" date="2023" name="G3 (Bethesda)">
        <title>Whole genome assembly and annotation of the endangered Caribbean coral Acropora cervicornis.</title>
        <authorList>
            <person name="Selwyn J.D."/>
            <person name="Vollmer S.V."/>
        </authorList>
    </citation>
    <scope>NUCLEOTIDE SEQUENCE</scope>
    <source>
        <strain evidence="2">K2</strain>
    </source>
</reference>
<keyword evidence="2" id="KW-0695">RNA-directed DNA polymerase</keyword>
<gene>
    <name evidence="2" type="ORF">P5673_006971</name>
</gene>
<sequence>MALAGFILALYLFGFIGSYSLHSILETNRNALIYDGLSLQNSKGIGINLTSSSRNHVLVKHFSRRPRGFRVGKYTSNIFYFLNILLLLVSNDVQQNPGPTSGSNALRISSFSARSIVNKRLDLQAYVTLVNPDFIAITETWLHNNIDDNELLPNSYNIHRKDRESRGGGVILAVRSNISCFRRRDLEESDCELLWGEIPFKDSSSYFVGVFYRPPSSDLTYLEGLARSLDKVSLISEHANILLLGDFNLPDIDWDLISPLQPNSLSDYFCDYILNFFSLSQLINQPTRLDAVLDLVISNRPENISNIKIGDGLGSSDHNIITFDLQCKITRPCQPSKQIYDYQNANWDNFRLELSHVSWDTILNDDVSIDCVWNNWKRVFFKAVHNNIQTRAIKSKRNVPRITSEIRKLFHKRKRLWKKAKSTQLESDWNKYKVLRNKVKSELGKSYYRHVHLLVESKNPLTMKWNDRVIKASSSKEKAELFNNFFSVDAQSFHLHTDNVIADLVCSGANVEKLLLGLNTNKATGPDGVTARLLREAAPSISSSLSCLFNMSLKKGKLPCDWKRANVTPVYKKGEKELVTNYRPISLTSLVVKTMEKLVTNHILSYLEDHTLLSPHRYGFRAGLSCTSQLIHLFHAWASALDKGKTSDVVFLDFEKAFDSVPHLHLYLKLQQYGIRGQILEWLSDFLLERYQRVVLEGESSKWTKVSSGVPQGSIVGPILFLLYVNDIPENLSCASEMFADDTLLFNSGNPSDVSSPIQDSLSQISDWCNEWLLRINPVKCESMRITRSKTPSLCSYNINSTSLNQVHTHKHLGVILSSDLSWKMHGLLKRTFG</sequence>
<keyword evidence="3" id="KW-1185">Reference proteome</keyword>
<feature type="domain" description="Reverse transcriptase" evidence="1">
    <location>
        <begin position="551"/>
        <end position="799"/>
    </location>
</feature>
<dbReference type="SUPFAM" id="SSF56672">
    <property type="entry name" value="DNA/RNA polymerases"/>
    <property type="match status" value="1"/>
</dbReference>
<dbReference type="AlphaFoldDB" id="A0AAD9QWX8"/>
<dbReference type="GO" id="GO:0003964">
    <property type="term" value="F:RNA-directed DNA polymerase activity"/>
    <property type="evidence" value="ECO:0007669"/>
    <property type="project" value="UniProtKB-KW"/>
</dbReference>
<comment type="caution">
    <text evidence="2">The sequence shown here is derived from an EMBL/GenBank/DDBJ whole genome shotgun (WGS) entry which is preliminary data.</text>
</comment>
<keyword evidence="2" id="KW-0548">Nucleotidyltransferase</keyword>
<protein>
    <submittedName>
        <fullName evidence="2">RNA-directed DNA polymerase from mobile element jockey</fullName>
    </submittedName>
</protein>
<dbReference type="InterPro" id="IPR043502">
    <property type="entry name" value="DNA/RNA_pol_sf"/>
</dbReference>
<evidence type="ECO:0000313" key="3">
    <source>
        <dbReference type="Proteomes" id="UP001249851"/>
    </source>
</evidence>
<dbReference type="GO" id="GO:0031012">
    <property type="term" value="C:extracellular matrix"/>
    <property type="evidence" value="ECO:0007669"/>
    <property type="project" value="TreeGrafter"/>
</dbReference>
<keyword evidence="2" id="KW-0808">Transferase</keyword>
<dbReference type="InterPro" id="IPR036691">
    <property type="entry name" value="Endo/exonu/phosph_ase_sf"/>
</dbReference>
<dbReference type="PROSITE" id="PS50878">
    <property type="entry name" value="RT_POL"/>
    <property type="match status" value="1"/>
</dbReference>